<keyword evidence="7" id="KW-0464">Manganese</keyword>
<evidence type="ECO:0000256" key="10">
    <source>
        <dbReference type="NCBIfam" id="TIGR02150"/>
    </source>
</evidence>
<evidence type="ECO:0000256" key="4">
    <source>
        <dbReference type="ARBA" id="ARBA00022490"/>
    </source>
</evidence>
<feature type="active site" evidence="11">
    <location>
        <position position="112"/>
    </location>
</feature>
<keyword evidence="4" id="KW-0963">Cytoplasm</keyword>
<evidence type="ECO:0000313" key="14">
    <source>
        <dbReference type="Proteomes" id="UP000694480"/>
    </source>
</evidence>
<evidence type="ECO:0000256" key="2">
    <source>
        <dbReference type="ARBA" id="ARBA00007579"/>
    </source>
</evidence>
<dbReference type="HAMAP" id="MF_00202">
    <property type="entry name" value="Idi"/>
    <property type="match status" value="1"/>
</dbReference>
<keyword evidence="8" id="KW-0414">Isoprene biosynthesis</keyword>
<keyword evidence="6" id="KW-0460">Magnesium</keyword>
<evidence type="ECO:0000256" key="1">
    <source>
        <dbReference type="ARBA" id="ARBA00004826"/>
    </source>
</evidence>
<dbReference type="AlphaFoldDB" id="A0A930YWX4"/>
<keyword evidence="9 13" id="KW-0413">Isomerase</keyword>
<dbReference type="GO" id="GO:0009240">
    <property type="term" value="P:isopentenyl diphosphate biosynthetic process"/>
    <property type="evidence" value="ECO:0007669"/>
    <property type="project" value="TreeGrafter"/>
</dbReference>
<dbReference type="PANTHER" id="PTHR10885:SF0">
    <property type="entry name" value="ISOPENTENYL-DIPHOSPHATE DELTA-ISOMERASE"/>
    <property type="match status" value="1"/>
</dbReference>
<dbReference type="InterPro" id="IPR056375">
    <property type="entry name" value="Idi_bact"/>
</dbReference>
<dbReference type="GO" id="GO:0005737">
    <property type="term" value="C:cytoplasm"/>
    <property type="evidence" value="ECO:0007669"/>
    <property type="project" value="TreeGrafter"/>
</dbReference>
<evidence type="ECO:0000259" key="12">
    <source>
        <dbReference type="PROSITE" id="PS51462"/>
    </source>
</evidence>
<dbReference type="EC" id="5.3.3.2" evidence="3 10"/>
<accession>A0A930YWX4</accession>
<comment type="similarity">
    <text evidence="2">Belongs to the IPP isomerase type 1 family.</text>
</comment>
<evidence type="ECO:0000256" key="6">
    <source>
        <dbReference type="ARBA" id="ARBA00022842"/>
    </source>
</evidence>
<evidence type="ECO:0000256" key="9">
    <source>
        <dbReference type="ARBA" id="ARBA00023235"/>
    </source>
</evidence>
<keyword evidence="5" id="KW-0479">Metal-binding</keyword>
<dbReference type="CDD" id="cd02885">
    <property type="entry name" value="NUDIX_IPP_Isomerase"/>
    <property type="match status" value="1"/>
</dbReference>
<name>A0A930YWX4_9FLAO</name>
<dbReference type="NCBIfam" id="TIGR02150">
    <property type="entry name" value="IPP_isom_1"/>
    <property type="match status" value="1"/>
</dbReference>
<evidence type="ECO:0000256" key="7">
    <source>
        <dbReference type="ARBA" id="ARBA00023211"/>
    </source>
</evidence>
<dbReference type="NCBIfam" id="NF002995">
    <property type="entry name" value="PRK03759.1"/>
    <property type="match status" value="1"/>
</dbReference>
<dbReference type="PROSITE" id="PS51462">
    <property type="entry name" value="NUDIX"/>
    <property type="match status" value="1"/>
</dbReference>
<dbReference type="EMBL" id="JADKYY010000010">
    <property type="protein sequence ID" value="MBF5027799.1"/>
    <property type="molecule type" value="Genomic_DNA"/>
</dbReference>
<comment type="caution">
    <text evidence="13">The sequence shown here is derived from an EMBL/GenBank/DDBJ whole genome shotgun (WGS) entry which is preliminary data.</text>
</comment>
<dbReference type="InterPro" id="IPR011876">
    <property type="entry name" value="IsopentenylPP_isomerase_typ1"/>
</dbReference>
<dbReference type="InterPro" id="IPR015797">
    <property type="entry name" value="NUDIX_hydrolase-like_dom_sf"/>
</dbReference>
<comment type="pathway">
    <text evidence="1">Isoprenoid biosynthesis; dimethylallyl diphosphate biosynthesis; dimethylallyl diphosphate from isopentenyl diphosphate: step 1/1.</text>
</comment>
<proteinExistence type="inferred from homology"/>
<protein>
    <recommendedName>
        <fullName evidence="3 10">Isopentenyl-diphosphate delta-isomerase</fullName>
        <ecNumber evidence="3 10">5.3.3.2</ecNumber>
    </recommendedName>
</protein>
<dbReference type="Gene3D" id="3.90.79.10">
    <property type="entry name" value="Nucleoside Triphosphate Pyrophosphohydrolase"/>
    <property type="match status" value="1"/>
</dbReference>
<feature type="active site" evidence="11">
    <location>
        <position position="65"/>
    </location>
</feature>
<dbReference type="Proteomes" id="UP000694480">
    <property type="component" value="Unassembled WGS sequence"/>
</dbReference>
<dbReference type="GO" id="GO:0046872">
    <property type="term" value="F:metal ion binding"/>
    <property type="evidence" value="ECO:0007669"/>
    <property type="project" value="UniProtKB-KW"/>
</dbReference>
<sequence length="169" mass="19745">MEEMVVLVDPKDNVLGRMDKLVAHQTGVLHRAFSVFLFNQKGEMLLQQRAKSKYHSPGQWTNACCSHPRLLESYKDAAKRRLMEELGIEVSISEKFHFIYKASVGGELTEHELDHVFTGIYDGKFHLNPEEVMNVRYISLEELEKEMQAYPNLFTPWFTIILNEYKQHL</sequence>
<dbReference type="RefSeq" id="WP_194739751.1">
    <property type="nucleotide sequence ID" value="NZ_JADKYY010000010.1"/>
</dbReference>
<evidence type="ECO:0000256" key="5">
    <source>
        <dbReference type="ARBA" id="ARBA00022723"/>
    </source>
</evidence>
<dbReference type="PIRSF" id="PIRSF018427">
    <property type="entry name" value="Isopntndiph_ism"/>
    <property type="match status" value="1"/>
</dbReference>
<organism evidence="13 14">
    <name type="scientific">Planobacterium oryzisoli</name>
    <dbReference type="NCBI Taxonomy" id="2771435"/>
    <lineage>
        <taxon>Bacteria</taxon>
        <taxon>Pseudomonadati</taxon>
        <taxon>Bacteroidota</taxon>
        <taxon>Flavobacteriia</taxon>
        <taxon>Flavobacteriales</taxon>
        <taxon>Weeksellaceae</taxon>
        <taxon>Chryseobacterium group</taxon>
        <taxon>Chryseobacterium</taxon>
    </lineage>
</organism>
<dbReference type="InterPro" id="IPR000086">
    <property type="entry name" value="NUDIX_hydrolase_dom"/>
</dbReference>
<dbReference type="SUPFAM" id="SSF55811">
    <property type="entry name" value="Nudix"/>
    <property type="match status" value="1"/>
</dbReference>
<keyword evidence="14" id="KW-1185">Reference proteome</keyword>
<gene>
    <name evidence="13" type="primary">idi</name>
    <name evidence="13" type="ORF">IC612_08330</name>
</gene>
<evidence type="ECO:0000256" key="8">
    <source>
        <dbReference type="ARBA" id="ARBA00023229"/>
    </source>
</evidence>
<evidence type="ECO:0000313" key="13">
    <source>
        <dbReference type="EMBL" id="MBF5027799.1"/>
    </source>
</evidence>
<dbReference type="PANTHER" id="PTHR10885">
    <property type="entry name" value="ISOPENTENYL-DIPHOSPHATE DELTA-ISOMERASE"/>
    <property type="match status" value="1"/>
</dbReference>
<evidence type="ECO:0000256" key="3">
    <source>
        <dbReference type="ARBA" id="ARBA00012057"/>
    </source>
</evidence>
<dbReference type="Pfam" id="PF00293">
    <property type="entry name" value="NUDIX"/>
    <property type="match status" value="1"/>
</dbReference>
<feature type="domain" description="Nudix hydrolase" evidence="12">
    <location>
        <begin position="28"/>
        <end position="160"/>
    </location>
</feature>
<evidence type="ECO:0000256" key="11">
    <source>
        <dbReference type="PIRSR" id="PIRSR018427-1"/>
    </source>
</evidence>
<dbReference type="GO" id="GO:0004452">
    <property type="term" value="F:isopentenyl-diphosphate delta-isomerase activity"/>
    <property type="evidence" value="ECO:0007669"/>
    <property type="project" value="UniProtKB-UniRule"/>
</dbReference>
<reference evidence="13" key="1">
    <citation type="submission" date="2020-11" db="EMBL/GenBank/DDBJ databases">
        <title>Genome seq and assembly of Planobacterium sp.</title>
        <authorList>
            <person name="Chhetri G."/>
        </authorList>
    </citation>
    <scope>NUCLEOTIDE SEQUENCE</scope>
    <source>
        <strain evidence="13">GCR5</strain>
    </source>
</reference>